<gene>
    <name evidence="2" type="ORF">U9M48_031531</name>
</gene>
<dbReference type="CDD" id="cd09272">
    <property type="entry name" value="RNase_HI_RT_Ty1"/>
    <property type="match status" value="1"/>
</dbReference>
<dbReference type="SUPFAM" id="SSF56672">
    <property type="entry name" value="DNA/RNA polymerases"/>
    <property type="match status" value="1"/>
</dbReference>
<proteinExistence type="predicted"/>
<name>A0AAQ3U601_PASNO</name>
<keyword evidence="3" id="KW-1185">Reference proteome</keyword>
<accession>A0AAQ3U601</accession>
<dbReference type="InterPro" id="IPR013103">
    <property type="entry name" value="RVT_2"/>
</dbReference>
<feature type="non-terminal residue" evidence="2">
    <location>
        <position position="1"/>
    </location>
</feature>
<dbReference type="Proteomes" id="UP001341281">
    <property type="component" value="Chromosome 07"/>
</dbReference>
<dbReference type="AlphaFoldDB" id="A0AAQ3U601"/>
<organism evidence="2 3">
    <name type="scientific">Paspalum notatum var. saurae</name>
    <dbReference type="NCBI Taxonomy" id="547442"/>
    <lineage>
        <taxon>Eukaryota</taxon>
        <taxon>Viridiplantae</taxon>
        <taxon>Streptophyta</taxon>
        <taxon>Embryophyta</taxon>
        <taxon>Tracheophyta</taxon>
        <taxon>Spermatophyta</taxon>
        <taxon>Magnoliopsida</taxon>
        <taxon>Liliopsida</taxon>
        <taxon>Poales</taxon>
        <taxon>Poaceae</taxon>
        <taxon>PACMAD clade</taxon>
        <taxon>Panicoideae</taxon>
        <taxon>Andropogonodae</taxon>
        <taxon>Paspaleae</taxon>
        <taxon>Paspalinae</taxon>
        <taxon>Paspalum</taxon>
    </lineage>
</organism>
<reference evidence="2 3" key="1">
    <citation type="submission" date="2024-02" db="EMBL/GenBank/DDBJ databases">
        <title>High-quality chromosome-scale genome assembly of Pensacola bahiagrass (Paspalum notatum Flugge var. saurae).</title>
        <authorList>
            <person name="Vega J.M."/>
            <person name="Podio M."/>
            <person name="Orjuela J."/>
            <person name="Siena L.A."/>
            <person name="Pessino S.C."/>
            <person name="Combes M.C."/>
            <person name="Mariac C."/>
            <person name="Albertini E."/>
            <person name="Pupilli F."/>
            <person name="Ortiz J.P.A."/>
            <person name="Leblanc O."/>
        </authorList>
    </citation>
    <scope>NUCLEOTIDE SEQUENCE [LARGE SCALE GENOMIC DNA]</scope>
    <source>
        <strain evidence="2">R1</strain>
        <tissue evidence="2">Leaf</tissue>
    </source>
</reference>
<dbReference type="InterPro" id="IPR043502">
    <property type="entry name" value="DNA/RNA_pol_sf"/>
</dbReference>
<feature type="domain" description="Reverse transcriptase Ty1/copia-type" evidence="1">
    <location>
        <begin position="1"/>
        <end position="160"/>
    </location>
</feature>
<dbReference type="PANTHER" id="PTHR11439">
    <property type="entry name" value="GAG-POL-RELATED RETROTRANSPOSON"/>
    <property type="match status" value="1"/>
</dbReference>
<evidence type="ECO:0000313" key="2">
    <source>
        <dbReference type="EMBL" id="WVZ84502.1"/>
    </source>
</evidence>
<sequence length="389" mass="43687">MDVKSAFLNGFIEEEVYVRQPPSFESARFPDRVYKLRKALYGPKQAPRAWYARVSAQVRVCDGFGRQDLVSLSRGGDTTIVRIYVDDIIFGGSSHALVSSFAEQMSREFEMSLMGELQFFLGLQIKQGPEGTFVHQAKYTRDILKKFEMGDSKPMTTPMSTNTALDADEDGEAVDQKEFRGIIGSLLYLTATRPDIQFAVCLCARYQASPRTSHHQAVKRIFRYLKFTPELGLGTPRVLLFLLEDADHAGFRIDRKSTSGTCQLLGTSLVPWSSRKQASVSLSNTEAEYIAAASCCSQLLWMKATLSDFSLRFEKIPLLVDSTSAISVAKNPVLHSRTKHIDVRFHFLRDHYKKGDIDLVHVASENQLADIFTKPLEFGAFVRLRGELG</sequence>
<evidence type="ECO:0000259" key="1">
    <source>
        <dbReference type="Pfam" id="PF07727"/>
    </source>
</evidence>
<protein>
    <recommendedName>
        <fullName evidence="1">Reverse transcriptase Ty1/copia-type domain-containing protein</fullName>
    </recommendedName>
</protein>
<dbReference type="PANTHER" id="PTHR11439:SF442">
    <property type="entry name" value="CYSTEINE-RICH RLK (RECEPTOR-LIKE PROTEIN KINASE) 8"/>
    <property type="match status" value="1"/>
</dbReference>
<evidence type="ECO:0000313" key="3">
    <source>
        <dbReference type="Proteomes" id="UP001341281"/>
    </source>
</evidence>
<dbReference type="EMBL" id="CP144751">
    <property type="protein sequence ID" value="WVZ84502.1"/>
    <property type="molecule type" value="Genomic_DNA"/>
</dbReference>
<dbReference type="Pfam" id="PF07727">
    <property type="entry name" value="RVT_2"/>
    <property type="match status" value="1"/>
</dbReference>